<evidence type="ECO:0000313" key="2">
    <source>
        <dbReference type="EMBL" id="TGY09323.1"/>
    </source>
</evidence>
<dbReference type="RefSeq" id="WP_136008850.1">
    <property type="nucleotide sequence ID" value="NZ_SRYZ01000002.1"/>
</dbReference>
<feature type="chain" id="PRO_5020757550" description="6-bladed beta-propeller" evidence="1">
    <location>
        <begin position="19"/>
        <end position="328"/>
    </location>
</feature>
<dbReference type="EMBL" id="SRYZ01000002">
    <property type="protein sequence ID" value="TGY09323.1"/>
    <property type="molecule type" value="Genomic_DNA"/>
</dbReference>
<reference evidence="2 3" key="1">
    <citation type="submission" date="2019-04" db="EMBL/GenBank/DDBJ databases">
        <title>Microbes associate with the intestines of laboratory mice.</title>
        <authorList>
            <person name="Navarre W."/>
            <person name="Wong E."/>
            <person name="Huang K."/>
            <person name="Tropini C."/>
            <person name="Ng K."/>
            <person name="Yu B."/>
        </authorList>
    </citation>
    <scope>NUCLEOTIDE SEQUENCE [LARGE SCALE GENOMIC DNA]</scope>
    <source>
        <strain evidence="2 3">NM69_E16B</strain>
    </source>
</reference>
<sequence length="328" mass="38329">MKKHLYLLSIYTLLTACATQTSIQEQTFIQKIEPFHEQKVLQAEKINVNEVFAIDGIEVKKNNIFATDSRNNNQMLYQYSLPEFQCIYTGGSRGGAENEFQLPPSFCKSTSEKVYIFGYNPFVIKSFTLDGNNRLTLEKEFILPTSTPTANFMNIVNDSLLIYSTFPDKLNIKKINLISRQPTGEIIIGQEEHKEIFFDENKGYLAANDSLIIYAYTYKKQIDIYGINDMKLRKRLIGNEIRPHIIIGDIKETIFHQREIVARKNYFYIRCPREKEGCFIEVYDYSGRSIAKYELDILLYAFSIDEEHRTIYGYNNDIFEEGFLKYTY</sequence>
<evidence type="ECO:0008006" key="4">
    <source>
        <dbReference type="Google" id="ProtNLM"/>
    </source>
</evidence>
<dbReference type="SUPFAM" id="SSF101898">
    <property type="entry name" value="NHL repeat"/>
    <property type="match status" value="1"/>
</dbReference>
<keyword evidence="1" id="KW-0732">Signal</keyword>
<evidence type="ECO:0000256" key="1">
    <source>
        <dbReference type="SAM" id="SignalP"/>
    </source>
</evidence>
<organism evidence="2 3">
    <name type="scientific">Bacteroides muris</name>
    <name type="common">ex Afrizal et al. 2022</name>
    <dbReference type="NCBI Taxonomy" id="2516960"/>
    <lineage>
        <taxon>Bacteria</taxon>
        <taxon>Pseudomonadati</taxon>
        <taxon>Bacteroidota</taxon>
        <taxon>Bacteroidia</taxon>
        <taxon>Bacteroidales</taxon>
        <taxon>Bacteroidaceae</taxon>
        <taxon>Bacteroides</taxon>
    </lineage>
</organism>
<feature type="signal peptide" evidence="1">
    <location>
        <begin position="1"/>
        <end position="18"/>
    </location>
</feature>
<dbReference type="Proteomes" id="UP000310532">
    <property type="component" value="Unassembled WGS sequence"/>
</dbReference>
<evidence type="ECO:0000313" key="3">
    <source>
        <dbReference type="Proteomes" id="UP000310532"/>
    </source>
</evidence>
<dbReference type="PROSITE" id="PS51257">
    <property type="entry name" value="PROKAR_LIPOPROTEIN"/>
    <property type="match status" value="1"/>
</dbReference>
<protein>
    <recommendedName>
        <fullName evidence="4">6-bladed beta-propeller</fullName>
    </recommendedName>
</protein>
<name>A0A4S2B616_9BACE</name>
<gene>
    <name evidence="2" type="ORF">E5355_01315</name>
</gene>
<comment type="caution">
    <text evidence="2">The sequence shown here is derived from an EMBL/GenBank/DDBJ whole genome shotgun (WGS) entry which is preliminary data.</text>
</comment>
<keyword evidence="3" id="KW-1185">Reference proteome</keyword>
<dbReference type="AlphaFoldDB" id="A0A4S2B616"/>
<accession>A0A4S2B616</accession>
<proteinExistence type="predicted"/>